<dbReference type="SUPFAM" id="SSF46785">
    <property type="entry name" value="Winged helix' DNA-binding domain"/>
    <property type="match status" value="1"/>
</dbReference>
<evidence type="ECO:0000313" key="6">
    <source>
        <dbReference type="EMBL" id="GIE06828.1"/>
    </source>
</evidence>
<dbReference type="Gene3D" id="1.10.10.10">
    <property type="entry name" value="Winged helix-like DNA-binding domain superfamily/Winged helix DNA-binding domain"/>
    <property type="match status" value="1"/>
</dbReference>
<dbReference type="PANTHER" id="PTHR30346:SF28">
    <property type="entry name" value="HTH-TYPE TRANSCRIPTIONAL REGULATOR CYNR"/>
    <property type="match status" value="1"/>
</dbReference>
<comment type="caution">
    <text evidence="6">The sequence shown here is derived from an EMBL/GenBank/DDBJ whole genome shotgun (WGS) entry which is preliminary data.</text>
</comment>
<dbReference type="InterPro" id="IPR036390">
    <property type="entry name" value="WH_DNA-bd_sf"/>
</dbReference>
<keyword evidence="7" id="KW-1185">Reference proteome</keyword>
<comment type="similarity">
    <text evidence="1">Belongs to the LysR transcriptional regulatory family.</text>
</comment>
<evidence type="ECO:0000256" key="4">
    <source>
        <dbReference type="ARBA" id="ARBA00023163"/>
    </source>
</evidence>
<dbReference type="Proteomes" id="UP000637628">
    <property type="component" value="Unassembled WGS sequence"/>
</dbReference>
<gene>
    <name evidence="6" type="ORF">Adu01nite_81780</name>
</gene>
<organism evidence="6 7">
    <name type="scientific">Paractinoplanes durhamensis</name>
    <dbReference type="NCBI Taxonomy" id="113563"/>
    <lineage>
        <taxon>Bacteria</taxon>
        <taxon>Bacillati</taxon>
        <taxon>Actinomycetota</taxon>
        <taxon>Actinomycetes</taxon>
        <taxon>Micromonosporales</taxon>
        <taxon>Micromonosporaceae</taxon>
        <taxon>Paractinoplanes</taxon>
    </lineage>
</organism>
<dbReference type="InterPro" id="IPR036388">
    <property type="entry name" value="WH-like_DNA-bd_sf"/>
</dbReference>
<feature type="domain" description="HTH lysR-type" evidence="5">
    <location>
        <begin position="1"/>
        <end position="58"/>
    </location>
</feature>
<evidence type="ECO:0000259" key="5">
    <source>
        <dbReference type="PROSITE" id="PS50931"/>
    </source>
</evidence>
<evidence type="ECO:0000313" key="7">
    <source>
        <dbReference type="Proteomes" id="UP000637628"/>
    </source>
</evidence>
<dbReference type="Pfam" id="PF03466">
    <property type="entry name" value="LysR_substrate"/>
    <property type="match status" value="1"/>
</dbReference>
<sequence length="299" mass="32139">MEQRQLQFFVAVAEELNFTRAARRTHAVQSTVSASIRALEKALGAPLFDRSTTRVELTEAGHALLPEARRALDSLDQARAAVDGLRDGLTGSLRIGTLSALTAVDVRSMVRVFRQRHPGVHLGLRTDARGTDGLLDGLRSHRLDVAFVGVSSTDIPDLHLEPIATFGPRLLVPEGHRLAGAGPVALAEIAAEQFVDLPPGFCNRVRTDDAFRRAGLGRDVAVEVIELTSIPEYVASGIGVALVPPLASEDGAGVVPVALDPPAEPWTLALARLNAGEPTRATRAFLDLLDEHVVRRDRY</sequence>
<dbReference type="PROSITE" id="PS50931">
    <property type="entry name" value="HTH_LYSR"/>
    <property type="match status" value="1"/>
</dbReference>
<dbReference type="Gene3D" id="3.40.190.290">
    <property type="match status" value="1"/>
</dbReference>
<evidence type="ECO:0000256" key="1">
    <source>
        <dbReference type="ARBA" id="ARBA00009437"/>
    </source>
</evidence>
<name>A0ABQ3ZAH4_9ACTN</name>
<keyword evidence="2" id="KW-0805">Transcription regulation</keyword>
<evidence type="ECO:0000256" key="2">
    <source>
        <dbReference type="ARBA" id="ARBA00023015"/>
    </source>
</evidence>
<protein>
    <submittedName>
        <fullName evidence="6">Transcriptional regulator</fullName>
    </submittedName>
</protein>
<keyword evidence="4" id="KW-0804">Transcription</keyword>
<dbReference type="PANTHER" id="PTHR30346">
    <property type="entry name" value="TRANSCRIPTIONAL DUAL REGULATOR HCAR-RELATED"/>
    <property type="match status" value="1"/>
</dbReference>
<keyword evidence="3" id="KW-0238">DNA-binding</keyword>
<dbReference type="RefSeq" id="WP_203734689.1">
    <property type="nucleotide sequence ID" value="NZ_BAAATX010000026.1"/>
</dbReference>
<dbReference type="InterPro" id="IPR005119">
    <property type="entry name" value="LysR_subst-bd"/>
</dbReference>
<dbReference type="PRINTS" id="PR00039">
    <property type="entry name" value="HTHLYSR"/>
</dbReference>
<dbReference type="SUPFAM" id="SSF53850">
    <property type="entry name" value="Periplasmic binding protein-like II"/>
    <property type="match status" value="1"/>
</dbReference>
<evidence type="ECO:0000256" key="3">
    <source>
        <dbReference type="ARBA" id="ARBA00023125"/>
    </source>
</evidence>
<proteinExistence type="inferred from homology"/>
<accession>A0ABQ3ZAH4</accession>
<dbReference type="EMBL" id="BOML01000070">
    <property type="protein sequence ID" value="GIE06828.1"/>
    <property type="molecule type" value="Genomic_DNA"/>
</dbReference>
<dbReference type="Pfam" id="PF00126">
    <property type="entry name" value="HTH_1"/>
    <property type="match status" value="1"/>
</dbReference>
<reference evidence="6 7" key="1">
    <citation type="submission" date="2021-01" db="EMBL/GenBank/DDBJ databases">
        <title>Whole genome shotgun sequence of Actinoplanes durhamensis NBRC 14914.</title>
        <authorList>
            <person name="Komaki H."/>
            <person name="Tamura T."/>
        </authorList>
    </citation>
    <scope>NUCLEOTIDE SEQUENCE [LARGE SCALE GENOMIC DNA]</scope>
    <source>
        <strain evidence="6 7">NBRC 14914</strain>
    </source>
</reference>
<dbReference type="InterPro" id="IPR000847">
    <property type="entry name" value="LysR_HTH_N"/>
</dbReference>